<dbReference type="PROSITE" id="PS50883">
    <property type="entry name" value="EAL"/>
    <property type="match status" value="1"/>
</dbReference>
<comment type="caution">
    <text evidence="3">The sequence shown here is derived from an EMBL/GenBank/DDBJ whole genome shotgun (WGS) entry which is preliminary data.</text>
</comment>
<proteinExistence type="predicted"/>
<sequence length="327" mass="34763">MPSTAFAEREKGGEADADEEIEKLPDPCRHAPAGAGGAMKQHGEMAARIEESILVDEMGIETGRYGPYFLKTVYRPVFGGTPDGLAPVGVAAGTRPLRDGRPVALRVFLAQVAPRERTFVAGLLQMLRLRNYWNIAVDGLTLFLPHEELLCLDGPMAAGQAEALAACVAERDIDPASVVCAVGEGTDEAVAAVYAAALRRHGMRIAVEDFEGGPPALALVRAIDAEVVSLKGDWFRRIAGIAVAARLLAPLVGILQREGRAVRIEGINTPAQMRTAVEAGADYLLGDLLHRPKLAGALFDTTSLDTSMLTAEGDKVVPLFTKCSRSV</sequence>
<gene>
    <name evidence="3" type="ORF">ACFFJ2_01470</name>
</gene>
<feature type="domain" description="EAL" evidence="2">
    <location>
        <begin position="51"/>
        <end position="306"/>
    </location>
</feature>
<dbReference type="RefSeq" id="WP_261520116.1">
    <property type="nucleotide sequence ID" value="NZ_JAODNW010000008.1"/>
</dbReference>
<evidence type="ECO:0000313" key="4">
    <source>
        <dbReference type="Proteomes" id="UP001589755"/>
    </source>
</evidence>
<evidence type="ECO:0000259" key="2">
    <source>
        <dbReference type="PROSITE" id="PS50883"/>
    </source>
</evidence>
<dbReference type="SUPFAM" id="SSF141868">
    <property type="entry name" value="EAL domain-like"/>
    <property type="match status" value="1"/>
</dbReference>
<dbReference type="EMBL" id="JBHLXD010000002">
    <property type="protein sequence ID" value="MFC0207066.1"/>
    <property type="molecule type" value="Genomic_DNA"/>
</dbReference>
<accession>A0ABV6D367</accession>
<dbReference type="Pfam" id="PF00563">
    <property type="entry name" value="EAL"/>
    <property type="match status" value="1"/>
</dbReference>
<evidence type="ECO:0000313" key="3">
    <source>
        <dbReference type="EMBL" id="MFC0207066.1"/>
    </source>
</evidence>
<organism evidence="3 4">
    <name type="scientific">Chelativorans intermedius</name>
    <dbReference type="NCBI Taxonomy" id="515947"/>
    <lineage>
        <taxon>Bacteria</taxon>
        <taxon>Pseudomonadati</taxon>
        <taxon>Pseudomonadota</taxon>
        <taxon>Alphaproteobacteria</taxon>
        <taxon>Hyphomicrobiales</taxon>
        <taxon>Phyllobacteriaceae</taxon>
        <taxon>Chelativorans</taxon>
    </lineage>
</organism>
<dbReference type="InterPro" id="IPR035919">
    <property type="entry name" value="EAL_sf"/>
</dbReference>
<reference evidence="3 4" key="1">
    <citation type="submission" date="2024-09" db="EMBL/GenBank/DDBJ databases">
        <authorList>
            <person name="Sun Q."/>
            <person name="Mori K."/>
        </authorList>
    </citation>
    <scope>NUCLEOTIDE SEQUENCE [LARGE SCALE GENOMIC DNA]</scope>
    <source>
        <strain evidence="3 4">CCM 8543</strain>
    </source>
</reference>
<name>A0ABV6D367_9HYPH</name>
<evidence type="ECO:0000256" key="1">
    <source>
        <dbReference type="SAM" id="MobiDB-lite"/>
    </source>
</evidence>
<dbReference type="InterPro" id="IPR001633">
    <property type="entry name" value="EAL_dom"/>
</dbReference>
<keyword evidence="4" id="KW-1185">Reference proteome</keyword>
<dbReference type="Gene3D" id="3.20.20.450">
    <property type="entry name" value="EAL domain"/>
    <property type="match status" value="1"/>
</dbReference>
<protein>
    <submittedName>
        <fullName evidence="3">EAL domain-containing protein</fullName>
    </submittedName>
</protein>
<feature type="region of interest" description="Disordered" evidence="1">
    <location>
        <begin position="1"/>
        <end position="42"/>
    </location>
</feature>
<dbReference type="Proteomes" id="UP001589755">
    <property type="component" value="Unassembled WGS sequence"/>
</dbReference>